<organism evidence="4 5">
    <name type="scientific">Portunus trituberculatus</name>
    <name type="common">Swimming crab</name>
    <name type="synonym">Neptunus trituberculatus</name>
    <dbReference type="NCBI Taxonomy" id="210409"/>
    <lineage>
        <taxon>Eukaryota</taxon>
        <taxon>Metazoa</taxon>
        <taxon>Ecdysozoa</taxon>
        <taxon>Arthropoda</taxon>
        <taxon>Crustacea</taxon>
        <taxon>Multicrustacea</taxon>
        <taxon>Malacostraca</taxon>
        <taxon>Eumalacostraca</taxon>
        <taxon>Eucarida</taxon>
        <taxon>Decapoda</taxon>
        <taxon>Pleocyemata</taxon>
        <taxon>Brachyura</taxon>
        <taxon>Eubrachyura</taxon>
        <taxon>Portunoidea</taxon>
        <taxon>Portunidae</taxon>
        <taxon>Portuninae</taxon>
        <taxon>Portunus</taxon>
    </lineage>
</organism>
<evidence type="ECO:0000313" key="4">
    <source>
        <dbReference type="EMBL" id="MPC95528.1"/>
    </source>
</evidence>
<dbReference type="EMBL" id="VSRR010102579">
    <property type="protein sequence ID" value="MPC95528.1"/>
    <property type="molecule type" value="Genomic_DNA"/>
</dbReference>
<keyword evidence="2" id="KW-0040">ANK repeat</keyword>
<protein>
    <submittedName>
        <fullName evidence="4">Ankyrin repeat domain-containing protein 2A</fullName>
    </submittedName>
</protein>
<evidence type="ECO:0000256" key="1">
    <source>
        <dbReference type="ARBA" id="ARBA00022737"/>
    </source>
</evidence>
<dbReference type="GO" id="GO:0005634">
    <property type="term" value="C:nucleus"/>
    <property type="evidence" value="ECO:0007669"/>
    <property type="project" value="TreeGrafter"/>
</dbReference>
<accession>A0A5B7JR78</accession>
<keyword evidence="5" id="KW-1185">Reference proteome</keyword>
<dbReference type="Pfam" id="PF12796">
    <property type="entry name" value="Ank_2"/>
    <property type="match status" value="1"/>
</dbReference>
<dbReference type="PANTHER" id="PTHR24124:SF15">
    <property type="entry name" value="LP07441P"/>
    <property type="match status" value="1"/>
</dbReference>
<dbReference type="PANTHER" id="PTHR24124">
    <property type="entry name" value="ANKYRIN REPEAT FAMILY A"/>
    <property type="match status" value="1"/>
</dbReference>
<sequence>MVSILSESLRVQNDLTLSIHQLAEQGNTEALELKLRGGEDVNQTDEEQMSALHHAARLAQLPAARLLLRHHAHVDQPGPDARTPLHYAAR</sequence>
<gene>
    <name evidence="4" type="primary">AKR2A</name>
    <name evidence="4" type="ORF">E2C01_090744</name>
</gene>
<feature type="region of interest" description="Disordered" evidence="3">
    <location>
        <begin position="71"/>
        <end position="90"/>
    </location>
</feature>
<dbReference type="Gene3D" id="1.25.40.20">
    <property type="entry name" value="Ankyrin repeat-containing domain"/>
    <property type="match status" value="1"/>
</dbReference>
<name>A0A5B7JR78_PORTR</name>
<dbReference type="AlphaFoldDB" id="A0A5B7JR78"/>
<comment type="caution">
    <text evidence="4">The sequence shown here is derived from an EMBL/GenBank/DDBJ whole genome shotgun (WGS) entry which is preliminary data.</text>
</comment>
<proteinExistence type="predicted"/>
<evidence type="ECO:0000256" key="2">
    <source>
        <dbReference type="ARBA" id="ARBA00023043"/>
    </source>
</evidence>
<evidence type="ECO:0000313" key="5">
    <source>
        <dbReference type="Proteomes" id="UP000324222"/>
    </source>
</evidence>
<keyword evidence="1" id="KW-0677">Repeat</keyword>
<evidence type="ECO:0000256" key="3">
    <source>
        <dbReference type="SAM" id="MobiDB-lite"/>
    </source>
</evidence>
<reference evidence="4 5" key="1">
    <citation type="submission" date="2019-05" db="EMBL/GenBank/DDBJ databases">
        <title>Another draft genome of Portunus trituberculatus and its Hox gene families provides insights of decapod evolution.</title>
        <authorList>
            <person name="Jeong J.-H."/>
            <person name="Song I."/>
            <person name="Kim S."/>
            <person name="Choi T."/>
            <person name="Kim D."/>
            <person name="Ryu S."/>
            <person name="Kim W."/>
        </authorList>
    </citation>
    <scope>NUCLEOTIDE SEQUENCE [LARGE SCALE GENOMIC DNA]</scope>
    <source>
        <tissue evidence="4">Muscle</tissue>
    </source>
</reference>
<dbReference type="InterPro" id="IPR036770">
    <property type="entry name" value="Ankyrin_rpt-contain_sf"/>
</dbReference>
<dbReference type="SUPFAM" id="SSF48403">
    <property type="entry name" value="Ankyrin repeat"/>
    <property type="match status" value="1"/>
</dbReference>
<dbReference type="OrthoDB" id="6352772at2759"/>
<dbReference type="GO" id="GO:0010468">
    <property type="term" value="P:regulation of gene expression"/>
    <property type="evidence" value="ECO:0007669"/>
    <property type="project" value="TreeGrafter"/>
</dbReference>
<dbReference type="Proteomes" id="UP000324222">
    <property type="component" value="Unassembled WGS sequence"/>
</dbReference>
<dbReference type="InterPro" id="IPR002110">
    <property type="entry name" value="Ankyrin_rpt"/>
</dbReference>